<protein>
    <submittedName>
        <fullName evidence="2">Protein translocase subunit SecA</fullName>
    </submittedName>
</protein>
<dbReference type="AlphaFoldDB" id="A0A8A0RJN1"/>
<evidence type="ECO:0000256" key="1">
    <source>
        <dbReference type="SAM" id="Coils"/>
    </source>
</evidence>
<dbReference type="Gene3D" id="1.25.10.10">
    <property type="entry name" value="Leucine-rich Repeat Variant"/>
    <property type="match status" value="1"/>
</dbReference>
<feature type="coiled-coil region" evidence="1">
    <location>
        <begin position="333"/>
        <end position="381"/>
    </location>
</feature>
<dbReference type="PANTHER" id="PTHR33747">
    <property type="entry name" value="UPF0225 PROTEIN SCO1677"/>
    <property type="match status" value="1"/>
</dbReference>
<dbReference type="InterPro" id="IPR004027">
    <property type="entry name" value="SEC_C_motif"/>
</dbReference>
<keyword evidence="1" id="KW-0175">Coiled coil</keyword>
<dbReference type="InterPro" id="IPR011989">
    <property type="entry name" value="ARM-like"/>
</dbReference>
<name>A0A8A0RJN1_9FIRM</name>
<dbReference type="InterPro" id="IPR016024">
    <property type="entry name" value="ARM-type_fold"/>
</dbReference>
<proteinExistence type="predicted"/>
<dbReference type="KEGG" id="kme:H0A61_00167"/>
<dbReference type="PANTHER" id="PTHR33747:SF1">
    <property type="entry name" value="ADENYLATE CYCLASE-ASSOCIATED CAP C-TERMINAL DOMAIN-CONTAINING PROTEIN"/>
    <property type="match status" value="1"/>
</dbReference>
<reference evidence="2" key="1">
    <citation type="submission" date="2020-07" db="EMBL/GenBank/DDBJ databases">
        <title>Koleobacter methoxysyntrophicus gen. nov., sp. nov., a novel anaerobic bacterium isolated from deep subsurface oil field and proposal of Koleobacterales ord. nov. in the phylum Firmicutes.</title>
        <authorList>
            <person name="Sakamoto S."/>
            <person name="Tamaki H."/>
        </authorList>
    </citation>
    <scope>NUCLEOTIDE SEQUENCE</scope>
    <source>
        <strain evidence="2">NRmbB1</strain>
    </source>
</reference>
<dbReference type="Gene3D" id="3.10.450.50">
    <property type="match status" value="1"/>
</dbReference>
<evidence type="ECO:0000313" key="2">
    <source>
        <dbReference type="EMBL" id="QSQ07850.1"/>
    </source>
</evidence>
<gene>
    <name evidence="2" type="primary">secA_1</name>
    <name evidence="2" type="ORF">H0A61_00167</name>
</gene>
<dbReference type="SUPFAM" id="SSF48371">
    <property type="entry name" value="ARM repeat"/>
    <property type="match status" value="1"/>
</dbReference>
<keyword evidence="3" id="KW-1185">Reference proteome</keyword>
<dbReference type="RefSeq" id="WP_241754923.1">
    <property type="nucleotide sequence ID" value="NZ_CP059066.1"/>
</dbReference>
<organism evidence="2 3">
    <name type="scientific">Koleobacter methoxysyntrophicus</name>
    <dbReference type="NCBI Taxonomy" id="2751313"/>
    <lineage>
        <taxon>Bacteria</taxon>
        <taxon>Bacillati</taxon>
        <taxon>Bacillota</taxon>
        <taxon>Clostridia</taxon>
        <taxon>Koleobacterales</taxon>
        <taxon>Koleobacteraceae</taxon>
        <taxon>Koleobacter</taxon>
    </lineage>
</organism>
<sequence>MSFYFSCFLPTEMEMNRKYAVEFFSEGYIKDEKAALLLLDVYEKNEDQEENHEILYYVSTLPQTRTSLIRLNKITAVDYNSISHIDKAIISADLELLRSLPDIRPKMPENKKILDKRFNFSAMETEELWEQLWQHSRSGMGKGFGNFDYTYGELIIKEISSRKDFPYGKFMEMISHDYPEDYTGWDDTYLCVLAGELKSEDSIPFLIKCMKIDGDFICERAAEALTKIGTAKVVDAIAREYMREKFHFRLYAIGALGNIKSEESEQLMLELLPEEKDVTLKTSLGFGLCKLFSIKGIPMVLTLLKYGYDTMLVNLEEAVYVNHVVNGLEHPQMHRWKESIDREERRIKEAKRKFFNGDIDVKEVKKNLQDLFIRRKEIKKLNESYSKGFKVGRNDPCPCGSGKKFKKCCGK</sequence>
<dbReference type="Proteomes" id="UP000662904">
    <property type="component" value="Chromosome"/>
</dbReference>
<dbReference type="EMBL" id="CP059066">
    <property type="protein sequence ID" value="QSQ07850.1"/>
    <property type="molecule type" value="Genomic_DNA"/>
</dbReference>
<accession>A0A8A0RJN1</accession>
<dbReference type="SUPFAM" id="SSF103642">
    <property type="entry name" value="Sec-C motif"/>
    <property type="match status" value="1"/>
</dbReference>
<dbReference type="Pfam" id="PF02810">
    <property type="entry name" value="SEC-C"/>
    <property type="match status" value="1"/>
</dbReference>
<evidence type="ECO:0000313" key="3">
    <source>
        <dbReference type="Proteomes" id="UP000662904"/>
    </source>
</evidence>